<reference evidence="1" key="1">
    <citation type="submission" date="2020-11" db="EMBL/GenBank/DDBJ databases">
        <authorList>
            <person name="Tran Van P."/>
        </authorList>
    </citation>
    <scope>NUCLEOTIDE SEQUENCE</scope>
</reference>
<dbReference type="EMBL" id="OC323575">
    <property type="protein sequence ID" value="CAD7413261.1"/>
    <property type="molecule type" value="Genomic_DNA"/>
</dbReference>
<organism evidence="1">
    <name type="scientific">Timema cristinae</name>
    <name type="common">Walking stick</name>
    <dbReference type="NCBI Taxonomy" id="61476"/>
    <lineage>
        <taxon>Eukaryota</taxon>
        <taxon>Metazoa</taxon>
        <taxon>Ecdysozoa</taxon>
        <taxon>Arthropoda</taxon>
        <taxon>Hexapoda</taxon>
        <taxon>Insecta</taxon>
        <taxon>Pterygota</taxon>
        <taxon>Neoptera</taxon>
        <taxon>Polyneoptera</taxon>
        <taxon>Phasmatodea</taxon>
        <taxon>Timematodea</taxon>
        <taxon>Timematoidea</taxon>
        <taxon>Timematidae</taxon>
        <taxon>Timema</taxon>
    </lineage>
</organism>
<dbReference type="AlphaFoldDB" id="A0A7R9HBI6"/>
<evidence type="ECO:0000313" key="1">
    <source>
        <dbReference type="EMBL" id="CAD7413261.1"/>
    </source>
</evidence>
<accession>A0A7R9HBI6</accession>
<protein>
    <submittedName>
        <fullName evidence="1">Uncharacterized protein</fullName>
    </submittedName>
</protein>
<sequence>MEKERGRPNLWPGAEDERMSCCAVLEDGNMEGREQEEDRGRDVVEGSINISPNDAQYAKNMSLFVSSSQHVQNMLRTMVPEALSDGSNEDMLRVTRCSIHVDLLQLVSQLHGYCVSFGLGFALHKSSPPATQVLTEPATEPWPVPGECAYKRVLEQGNHQHEYYRS</sequence>
<proteinExistence type="predicted"/>
<gene>
    <name evidence="1" type="ORF">TCEB3V08_LOCUS11703</name>
</gene>
<name>A0A7R9HBI6_TIMCR</name>